<proteinExistence type="predicted"/>
<reference evidence="1" key="1">
    <citation type="submission" date="2023-08" db="EMBL/GenBank/DDBJ databases">
        <authorList>
            <person name="Alioto T."/>
            <person name="Alioto T."/>
            <person name="Gomez Garrido J."/>
        </authorList>
    </citation>
    <scope>NUCLEOTIDE SEQUENCE</scope>
</reference>
<evidence type="ECO:0000313" key="1">
    <source>
        <dbReference type="EMBL" id="CAI9731541.1"/>
    </source>
</evidence>
<gene>
    <name evidence="1" type="ORF">OCTVUL_1B017194</name>
</gene>
<dbReference type="EMBL" id="OX597826">
    <property type="protein sequence ID" value="CAI9731541.1"/>
    <property type="molecule type" value="Genomic_DNA"/>
</dbReference>
<name>A0AA36FA72_OCTVU</name>
<evidence type="ECO:0000313" key="2">
    <source>
        <dbReference type="Proteomes" id="UP001162480"/>
    </source>
</evidence>
<keyword evidence="2" id="KW-1185">Reference proteome</keyword>
<dbReference type="Proteomes" id="UP001162480">
    <property type="component" value="Chromosome 13"/>
</dbReference>
<dbReference type="AlphaFoldDB" id="A0AA36FA72"/>
<accession>A0AA36FA72</accession>
<organism evidence="1 2">
    <name type="scientific">Octopus vulgaris</name>
    <name type="common">Common octopus</name>
    <dbReference type="NCBI Taxonomy" id="6645"/>
    <lineage>
        <taxon>Eukaryota</taxon>
        <taxon>Metazoa</taxon>
        <taxon>Spiralia</taxon>
        <taxon>Lophotrochozoa</taxon>
        <taxon>Mollusca</taxon>
        <taxon>Cephalopoda</taxon>
        <taxon>Coleoidea</taxon>
        <taxon>Octopodiformes</taxon>
        <taxon>Octopoda</taxon>
        <taxon>Incirrata</taxon>
        <taxon>Octopodidae</taxon>
        <taxon>Octopus</taxon>
    </lineage>
</organism>
<protein>
    <submittedName>
        <fullName evidence="1">Uncharacterized protein</fullName>
    </submittedName>
</protein>
<sequence>MVHMIRLNAMGTSAPPELSEPFAQWYLSVFSVIDKKNRAYPMMDLAKNFERCHTGVFMNCWKNSKNFVSHLSIIGVTDAVP</sequence>